<organism evidence="2 3">
    <name type="scientific">Holothuria leucospilota</name>
    <name type="common">Black long sea cucumber</name>
    <name type="synonym">Mertensiothuria leucospilota</name>
    <dbReference type="NCBI Taxonomy" id="206669"/>
    <lineage>
        <taxon>Eukaryota</taxon>
        <taxon>Metazoa</taxon>
        <taxon>Echinodermata</taxon>
        <taxon>Eleutherozoa</taxon>
        <taxon>Echinozoa</taxon>
        <taxon>Holothuroidea</taxon>
        <taxon>Aspidochirotacea</taxon>
        <taxon>Aspidochirotida</taxon>
        <taxon>Holothuriidae</taxon>
        <taxon>Holothuria</taxon>
    </lineage>
</organism>
<feature type="region of interest" description="Disordered" evidence="1">
    <location>
        <begin position="1"/>
        <end position="20"/>
    </location>
</feature>
<name>A0A9Q0Y9F7_HOLLE</name>
<dbReference type="Proteomes" id="UP001152320">
    <property type="component" value="Unassembled WGS sequence"/>
</dbReference>
<comment type="caution">
    <text evidence="2">The sequence shown here is derived from an EMBL/GenBank/DDBJ whole genome shotgun (WGS) entry which is preliminary data.</text>
</comment>
<accession>A0A9Q0Y9F7</accession>
<feature type="region of interest" description="Disordered" evidence="1">
    <location>
        <begin position="666"/>
        <end position="725"/>
    </location>
</feature>
<evidence type="ECO:0000256" key="1">
    <source>
        <dbReference type="SAM" id="MobiDB-lite"/>
    </source>
</evidence>
<proteinExistence type="predicted"/>
<keyword evidence="3" id="KW-1185">Reference proteome</keyword>
<dbReference type="OrthoDB" id="5997366at2759"/>
<dbReference type="EMBL" id="JAIZAY010001133">
    <property type="protein sequence ID" value="KAJ8017695.1"/>
    <property type="molecule type" value="Genomic_DNA"/>
</dbReference>
<sequence>MFNMMSGGINDQLGKKRARGTSKDSRSLFQHLVVGDDAFYIVDGTVSVGEVVEVDRFMQQVKVLPDGATDVISISSAWLCSDPNASGNGEAYTIVQEDKRNVQVPVLDPRTRGGCSTPEKVTMFQASCGISAGDVAEVTDLGMAVGVRRLWKDGNMERAYCEPIGDDGTLLSDVEISLPASKLKSKAISVIRSTSRILSQDRKVAFAKLVDNLQKDANCRFEFRKNSLRRMSRKEIAKVLAKKSRRGSYTAGLFSPSIDLELFGLDYFRNRRHTYSLKQGNLCALDDLFGEGWGMTESEEGFCFVTQVSVSLSRDDFLNFSVLSAFRHGALPSGPGVWRQVAAYVNDELLFPPGNVLLWHLQALITKVEGNHKFLHKYLLDTCITRENVDYPTCASREPIWHWLVQNFPNAYAPKGRGDAEVMAAVQEMCKEAVFGSTFTIMSSCCDLTDTKKARLPLITLSHTCVYNSGGMLERAVKLQFGRFVDSSIAKCSVCGSGRNIANCEMAAAPFLVLELAAVDGKNRQIPGVTISQNINIFGIDCQFTSAILMRPQHFLTVAKVNDRYAVFDDLKEEVVEFPALCAAMTNSQTQSKDYTTSPESEYGIHVLVYKARECLTVPLLDCLQQIKSQTAAVHWTTDQTIHLVSDEETPSPDCDDGSYSFASSGNEIPLGKNSTSIRGKHEAASKMTPVKEPHTKCVSPQDKSASNVTTPPRKQSVKKKLPKNECPNKANPRFFYHVNQSPEQSIKHGASTINMKTSVRKQSTKGADPQGTSPTCDHVKGGSIVNNTVCFGTSVVPFMERNEQIYVKCPEVFEVLGLQKHISKEGYSYVDKHLNNAGFGSDCFIKKGRRRLYVLLDAACHLSKLKGVRWHIKPQTVVEEVRNVLTSPNSVHHCNVESLPGSGNQSAAGKDPQLNITPKNVKKWDNLEENLEYKCSDWLNKFLDSQQTNGGCIFLSGDEMFLEHILDGMNELSPSSLDGWNLYSKVHKNLHGEVAKSGLRTDLPIKVDRLYEENIIPSIPLRNVVPCLLHALARCVEKLLGLVVGDIISNSNIQTGLGRDGGMYREEKITNLENNINLRGVKQGCFSIHFDSRGNVKPIKLNKDHAQVIIAPVQEGIDCDVLHNVLTETKIRNTLKREVSDALELPDNFTEHSLVMVIWSSFYHMINILKLDREPVLKEESMQGSLEPADYKWGYTDRDKIKYKIFSERFYQTFKLKYGARELTPYMMKLVDYGCFFHGHSTLFTRKISCRGR</sequence>
<gene>
    <name evidence="2" type="ORF">HOLleu_44709</name>
</gene>
<feature type="compositionally biased region" description="Basic and acidic residues" evidence="1">
    <location>
        <begin position="680"/>
        <end position="696"/>
    </location>
</feature>
<evidence type="ECO:0000313" key="2">
    <source>
        <dbReference type="EMBL" id="KAJ8017695.1"/>
    </source>
</evidence>
<reference evidence="2" key="1">
    <citation type="submission" date="2021-10" db="EMBL/GenBank/DDBJ databases">
        <title>Tropical sea cucumber genome reveals ecological adaptation and Cuvierian tubules defense mechanism.</title>
        <authorList>
            <person name="Chen T."/>
        </authorList>
    </citation>
    <scope>NUCLEOTIDE SEQUENCE</scope>
    <source>
        <strain evidence="2">Nanhai2018</strain>
        <tissue evidence="2">Muscle</tissue>
    </source>
</reference>
<evidence type="ECO:0000313" key="3">
    <source>
        <dbReference type="Proteomes" id="UP001152320"/>
    </source>
</evidence>
<dbReference type="AlphaFoldDB" id="A0A9Q0Y9F7"/>
<protein>
    <submittedName>
        <fullName evidence="2">Uncharacterized protein</fullName>
    </submittedName>
</protein>
<feature type="compositionally biased region" description="Polar residues" evidence="1">
    <location>
        <begin position="666"/>
        <end position="678"/>
    </location>
</feature>
<feature type="compositionally biased region" description="Polar residues" evidence="1">
    <location>
        <begin position="702"/>
        <end position="714"/>
    </location>
</feature>